<dbReference type="SMART" id="SM01094">
    <property type="entry name" value="CpcD"/>
    <property type="match status" value="1"/>
</dbReference>
<dbReference type="PIRSF" id="PIRSF005898">
    <property type="entry name" value="Phycobilisome_CpeC/CpcI"/>
    <property type="match status" value="1"/>
</dbReference>
<keyword evidence="2" id="KW-0602">Photosynthesis</keyword>
<feature type="domain" description="PBS-linker" evidence="9">
    <location>
        <begin position="1"/>
        <end position="181"/>
    </location>
</feature>
<dbReference type="GO" id="GO:0031676">
    <property type="term" value="C:plasma membrane-derived thylakoid membrane"/>
    <property type="evidence" value="ECO:0007669"/>
    <property type="project" value="UniProtKB-SubCell"/>
</dbReference>
<sequence>MPFGPASLLGVERFSAESEAPLELLPGDDDVQKEALIRAIYKQVLGNAYVMESERQLIAESQFKLGEISVRELIRRIAKSDLYRSRFFESCPRYRYIELAFRHLLGRAPVDFEEMRAHAERLDSKGYDADIDSFLDSDDYQNTYGEWVVPYQRGWKTESCKTLQEFTWSFQLLRGNSSSSLKGDLSGITAKLGGAVYQNTPLAVVPPSSKEATGWSFRRAKNLQDAPTRLGVGAGQEGTTYRVEVTGYRANNVRRISRYTKSNRVYYIPFDKLSEQFIRIHREGGKISSITPVT</sequence>
<evidence type="ECO:0000256" key="5">
    <source>
        <dbReference type="ARBA" id="ARBA00023078"/>
    </source>
</evidence>
<comment type="subcellular location">
    <subcellularLocation>
        <location evidence="1">Cellular thylakoid membrane</location>
        <topology evidence="1">Peripheral membrane protein</topology>
        <orientation evidence="1">Cytoplasmic side</orientation>
    </subcellularLocation>
</comment>
<dbReference type="InterPro" id="IPR008213">
    <property type="entry name" value="CpcD-like_dom"/>
</dbReference>
<evidence type="ECO:0000256" key="3">
    <source>
        <dbReference type="ARBA" id="ARBA00022549"/>
    </source>
</evidence>
<dbReference type="GO" id="GO:0015979">
    <property type="term" value="P:photosynthesis"/>
    <property type="evidence" value="ECO:0007669"/>
    <property type="project" value="UniProtKB-KW"/>
</dbReference>
<dbReference type="AlphaFoldDB" id="A0A024CGR9"/>
<dbReference type="InterPro" id="IPR038255">
    <property type="entry name" value="PBS_linker_sf"/>
</dbReference>
<dbReference type="Gene3D" id="1.10.3130.20">
    <property type="entry name" value="Phycobilisome linker domain"/>
    <property type="match status" value="1"/>
</dbReference>
<dbReference type="EMBL" id="KF846550">
    <property type="protein sequence ID" value="AHZ34015.1"/>
    <property type="molecule type" value="Genomic_DNA"/>
</dbReference>
<comment type="similarity">
    <text evidence="7">Belongs to the phycobilisome linker protein family.</text>
</comment>
<evidence type="ECO:0000259" key="9">
    <source>
        <dbReference type="PROSITE" id="PS51445"/>
    </source>
</evidence>
<proteinExistence type="inferred from homology"/>
<dbReference type="GO" id="GO:0030089">
    <property type="term" value="C:phycobilisome"/>
    <property type="evidence" value="ECO:0007669"/>
    <property type="project" value="UniProtKB-UniRule"/>
</dbReference>
<dbReference type="Pfam" id="PF01383">
    <property type="entry name" value="CpcD"/>
    <property type="match status" value="1"/>
</dbReference>
<evidence type="ECO:0000256" key="1">
    <source>
        <dbReference type="ARBA" id="ARBA00004445"/>
    </source>
</evidence>
<dbReference type="PANTHER" id="PTHR34011">
    <property type="entry name" value="PHYCOBILISOME 32.1 KDA LINKER POLYPEPTIDE, PHYCOCYANIN-ASSOCIATED, ROD 2-RELATED"/>
    <property type="match status" value="1"/>
</dbReference>
<evidence type="ECO:0000256" key="6">
    <source>
        <dbReference type="ARBA" id="ARBA00023136"/>
    </source>
</evidence>
<evidence type="ECO:0000256" key="2">
    <source>
        <dbReference type="ARBA" id="ARBA00022531"/>
    </source>
</evidence>
<keyword evidence="4 7" id="KW-0605">Phycobilisome</keyword>
<dbReference type="InterPro" id="IPR001297">
    <property type="entry name" value="PBS_linker_dom"/>
</dbReference>
<evidence type="ECO:0000313" key="10">
    <source>
        <dbReference type="EMBL" id="AHZ34015.1"/>
    </source>
</evidence>
<dbReference type="Pfam" id="PF00427">
    <property type="entry name" value="PBS_linker_poly"/>
    <property type="match status" value="1"/>
</dbReference>
<organism evidence="10">
    <name type="scientific">uncultured Synechococcus sp</name>
    <dbReference type="NCBI Taxonomy" id="154535"/>
    <lineage>
        <taxon>Bacteria</taxon>
        <taxon>Bacillati</taxon>
        <taxon>Cyanobacteriota</taxon>
        <taxon>Cyanophyceae</taxon>
        <taxon>Synechococcales</taxon>
        <taxon>Synechococcaceae</taxon>
        <taxon>Synechococcus</taxon>
        <taxon>environmental samples</taxon>
    </lineage>
</organism>
<keyword evidence="5" id="KW-0793">Thylakoid</keyword>
<name>A0A024CGR9_9SYNE</name>
<dbReference type="PROSITE" id="PS51441">
    <property type="entry name" value="CPCD_LIKE"/>
    <property type="match status" value="1"/>
</dbReference>
<evidence type="ECO:0000256" key="4">
    <source>
        <dbReference type="ARBA" id="ARBA00022738"/>
    </source>
</evidence>
<keyword evidence="6" id="KW-0472">Membrane</keyword>
<dbReference type="InterPro" id="IPR016470">
    <property type="entry name" value="Phycobilisome"/>
</dbReference>
<feature type="domain" description="CpcD-like" evidence="8">
    <location>
        <begin position="238"/>
        <end position="293"/>
    </location>
</feature>
<dbReference type="PROSITE" id="PS51445">
    <property type="entry name" value="PBS_LINKER"/>
    <property type="match status" value="1"/>
</dbReference>
<protein>
    <submittedName>
        <fullName evidence="10">Phycobilisome rod linker polypeptide (Lr), C-phycoerythrin class I-associated protein</fullName>
    </submittedName>
</protein>
<accession>A0A024CGR9</accession>
<evidence type="ECO:0000256" key="7">
    <source>
        <dbReference type="PROSITE-ProRule" id="PRU00775"/>
    </source>
</evidence>
<keyword evidence="3" id="KW-0042">Antenna complex</keyword>
<dbReference type="PANTHER" id="PTHR34011:SF6">
    <property type="entry name" value="PHYCOBILIPROTEIN APCE"/>
    <property type="match status" value="1"/>
</dbReference>
<evidence type="ECO:0000259" key="8">
    <source>
        <dbReference type="PROSITE" id="PS51441"/>
    </source>
</evidence>
<reference evidence="10" key="1">
    <citation type="journal article" date="2014" name="FEMS Microbiol. Ecol.">
        <title>Development of a targeted metagenomic approach to study a genomic region involved in light harvesting in marine Synechococcus.</title>
        <authorList>
            <person name="Humily F."/>
            <person name="Farrant G.K."/>
            <person name="Marie D."/>
            <person name="Perennou M."/>
            <person name="Mazard S."/>
            <person name="Labadie K."/>
            <person name="Aury J.-M."/>
            <person name="Wincker P."/>
            <person name="Nicolas Segui A."/>
            <person name="Scanlan D.J."/>
            <person name="Garczarek L."/>
        </authorList>
    </citation>
    <scope>NUCLEOTIDE SEQUENCE</scope>
</reference>
<gene>
    <name evidence="10" type="primary">cpeC</name>
</gene>